<dbReference type="UniPathway" id="UPA00610">
    <property type="reaction ID" value="UER00666"/>
</dbReference>
<evidence type="ECO:0000256" key="5">
    <source>
        <dbReference type="RuleBase" id="RU367024"/>
    </source>
</evidence>
<organism evidence="7 8">
    <name type="scientific">Tetranychus urticae</name>
    <name type="common">Two-spotted spider mite</name>
    <dbReference type="NCBI Taxonomy" id="32264"/>
    <lineage>
        <taxon>Eukaryota</taxon>
        <taxon>Metazoa</taxon>
        <taxon>Ecdysozoa</taxon>
        <taxon>Arthropoda</taxon>
        <taxon>Chelicerata</taxon>
        <taxon>Arachnida</taxon>
        <taxon>Acari</taxon>
        <taxon>Acariformes</taxon>
        <taxon>Trombidiformes</taxon>
        <taxon>Prostigmata</taxon>
        <taxon>Eleutherengona</taxon>
        <taxon>Raphignathae</taxon>
        <taxon>Tetranychoidea</taxon>
        <taxon>Tetranychidae</taxon>
        <taxon>Tetranychus</taxon>
    </lineage>
</organism>
<comment type="function">
    <text evidence="5">Involved in nucleotide metabolism via production of dUMP, the immediate precursor of thymidine nucleotides, and decreases the intracellular concentration of dUTP so that uracil cannot be incorporated into DNA.</text>
</comment>
<proteinExistence type="inferred from homology"/>
<evidence type="ECO:0000259" key="6">
    <source>
        <dbReference type="Pfam" id="PF00692"/>
    </source>
</evidence>
<dbReference type="EMBL" id="CAEY01000468">
    <property type="status" value="NOT_ANNOTATED_CDS"/>
    <property type="molecule type" value="Genomic_DNA"/>
</dbReference>
<comment type="pathway">
    <text evidence="1 5">Pyrimidine metabolism; dUMP biosynthesis; dUMP from dCTP (dUTP route): step 2/2.</text>
</comment>
<evidence type="ECO:0000313" key="8">
    <source>
        <dbReference type="Proteomes" id="UP000015104"/>
    </source>
</evidence>
<dbReference type="PANTHER" id="PTHR11241:SF0">
    <property type="entry name" value="DEOXYURIDINE 5'-TRIPHOSPHATE NUCLEOTIDOHYDROLASE"/>
    <property type="match status" value="1"/>
</dbReference>
<dbReference type="SUPFAM" id="SSF51283">
    <property type="entry name" value="dUTPase-like"/>
    <property type="match status" value="1"/>
</dbReference>
<dbReference type="CDD" id="cd07557">
    <property type="entry name" value="trimeric_dUTPase"/>
    <property type="match status" value="1"/>
</dbReference>
<comment type="catalytic activity">
    <reaction evidence="5">
        <text>dUTP + H2O = dUMP + diphosphate + H(+)</text>
        <dbReference type="Rhea" id="RHEA:10248"/>
        <dbReference type="ChEBI" id="CHEBI:15377"/>
        <dbReference type="ChEBI" id="CHEBI:15378"/>
        <dbReference type="ChEBI" id="CHEBI:33019"/>
        <dbReference type="ChEBI" id="CHEBI:61555"/>
        <dbReference type="ChEBI" id="CHEBI:246422"/>
        <dbReference type="EC" id="3.6.1.23"/>
    </reaction>
</comment>
<reference evidence="7" key="2">
    <citation type="submission" date="2015-06" db="UniProtKB">
        <authorList>
            <consortium name="EnsemblMetazoa"/>
        </authorList>
    </citation>
    <scope>IDENTIFICATION</scope>
</reference>
<dbReference type="Pfam" id="PF00692">
    <property type="entry name" value="dUTPase"/>
    <property type="match status" value="1"/>
</dbReference>
<evidence type="ECO:0000256" key="3">
    <source>
        <dbReference type="ARBA" id="ARBA00022801"/>
    </source>
</evidence>
<name>T1JSX5_TETUR</name>
<evidence type="ECO:0000256" key="1">
    <source>
        <dbReference type="ARBA" id="ARBA00005142"/>
    </source>
</evidence>
<evidence type="ECO:0000313" key="7">
    <source>
        <dbReference type="EnsemblMetazoa" id="tetur01g12080.1"/>
    </source>
</evidence>
<dbReference type="GO" id="GO:0000287">
    <property type="term" value="F:magnesium ion binding"/>
    <property type="evidence" value="ECO:0007669"/>
    <property type="project" value="UniProtKB-UniRule"/>
</dbReference>
<keyword evidence="5" id="KW-0460">Magnesium</keyword>
<protein>
    <recommendedName>
        <fullName evidence="5">Deoxyuridine 5'-triphosphate nucleotidohydrolase</fullName>
        <shortName evidence="5">dUTPase</shortName>
        <ecNumber evidence="5">3.6.1.23</ecNumber>
    </recommendedName>
    <alternativeName>
        <fullName evidence="5">dUTP pyrophosphatase</fullName>
    </alternativeName>
</protein>
<evidence type="ECO:0000256" key="2">
    <source>
        <dbReference type="ARBA" id="ARBA00006581"/>
    </source>
</evidence>
<dbReference type="InterPro" id="IPR008181">
    <property type="entry name" value="dUTPase"/>
</dbReference>
<dbReference type="NCBIfam" id="TIGR00576">
    <property type="entry name" value="dut"/>
    <property type="match status" value="1"/>
</dbReference>
<keyword evidence="4 5" id="KW-0546">Nucleotide metabolism</keyword>
<reference evidence="8" key="1">
    <citation type="submission" date="2011-08" db="EMBL/GenBank/DDBJ databases">
        <authorList>
            <person name="Rombauts S."/>
        </authorList>
    </citation>
    <scope>NUCLEOTIDE SEQUENCE</scope>
    <source>
        <strain evidence="8">London</strain>
    </source>
</reference>
<dbReference type="GO" id="GO:0006226">
    <property type="term" value="P:dUMP biosynthetic process"/>
    <property type="evidence" value="ECO:0007669"/>
    <property type="project" value="UniProtKB-UniRule"/>
</dbReference>
<dbReference type="InterPro" id="IPR029054">
    <property type="entry name" value="dUTPase-like"/>
</dbReference>
<sequence>MSLFFSRCYSSASPLVKATSGSVGFDIKSFEHLILPVGKTVIVKTGIKVKPPEGTYVRIASRSGLASQGIIVHGGVIDPDYTGEIKVILHNCSDRHFIINKDMKIAQLIVENAEFPELIEVEHIVDCSERGEKGFGSSGL</sequence>
<dbReference type="Proteomes" id="UP000015104">
    <property type="component" value="Unassembled WGS sequence"/>
</dbReference>
<dbReference type="EnsemblMetazoa" id="tetur01g12080.1">
    <property type="protein sequence ID" value="tetur01g12080.1"/>
    <property type="gene ID" value="tetur01g12080"/>
</dbReference>
<dbReference type="InterPro" id="IPR033704">
    <property type="entry name" value="dUTPase_trimeric"/>
</dbReference>
<dbReference type="HOGENOM" id="CLU_068508_2_1_1"/>
<keyword evidence="3 5" id="KW-0378">Hydrolase</keyword>
<dbReference type="NCBIfam" id="NF001862">
    <property type="entry name" value="PRK00601.1"/>
    <property type="match status" value="1"/>
</dbReference>
<comment type="similarity">
    <text evidence="2 5">Belongs to the dUTPase family.</text>
</comment>
<dbReference type="GO" id="GO:0046081">
    <property type="term" value="P:dUTP catabolic process"/>
    <property type="evidence" value="ECO:0007669"/>
    <property type="project" value="UniProtKB-UniRule"/>
</dbReference>
<accession>T1JSX5</accession>
<comment type="cofactor">
    <cofactor evidence="5">
        <name>Mg(2+)</name>
        <dbReference type="ChEBI" id="CHEBI:18420"/>
    </cofactor>
</comment>
<dbReference type="STRING" id="32264.T1JSX5"/>
<keyword evidence="8" id="KW-1185">Reference proteome</keyword>
<dbReference type="AlphaFoldDB" id="T1JSX5"/>
<feature type="domain" description="dUTPase-like" evidence="6">
    <location>
        <begin position="17"/>
        <end position="139"/>
    </location>
</feature>
<dbReference type="GO" id="GO:0004170">
    <property type="term" value="F:dUTP diphosphatase activity"/>
    <property type="evidence" value="ECO:0007669"/>
    <property type="project" value="UniProtKB-UniRule"/>
</dbReference>
<dbReference type="Gene3D" id="2.70.40.10">
    <property type="match status" value="1"/>
</dbReference>
<dbReference type="PANTHER" id="PTHR11241">
    <property type="entry name" value="DEOXYURIDINE 5'-TRIPHOSPHATE NUCLEOTIDOHYDROLASE"/>
    <property type="match status" value="1"/>
</dbReference>
<evidence type="ECO:0000256" key="4">
    <source>
        <dbReference type="ARBA" id="ARBA00023080"/>
    </source>
</evidence>
<dbReference type="EC" id="3.6.1.23" evidence="5"/>
<keyword evidence="5" id="KW-0479">Metal-binding</keyword>
<dbReference type="InterPro" id="IPR036157">
    <property type="entry name" value="dUTPase-like_sf"/>
</dbReference>
<dbReference type="eggNOG" id="KOG3370">
    <property type="taxonomic scope" value="Eukaryota"/>
</dbReference>